<dbReference type="GO" id="GO:0003677">
    <property type="term" value="F:DNA binding"/>
    <property type="evidence" value="ECO:0007669"/>
    <property type="project" value="InterPro"/>
</dbReference>
<dbReference type="Pfam" id="PF13443">
    <property type="entry name" value="HTH_26"/>
    <property type="match status" value="1"/>
</dbReference>
<dbReference type="InterPro" id="IPR001387">
    <property type="entry name" value="Cro/C1-type_HTH"/>
</dbReference>
<dbReference type="AlphaFoldDB" id="A0A385AEX9"/>
<feature type="domain" description="HTH cro/C1-type" evidence="1">
    <location>
        <begin position="4"/>
        <end position="62"/>
    </location>
</feature>
<dbReference type="EMBL" id="CP031003">
    <property type="protein sequence ID" value="AXN36174.1"/>
    <property type="molecule type" value="Genomic_DNA"/>
</dbReference>
<evidence type="ECO:0000259" key="1">
    <source>
        <dbReference type="Pfam" id="PF13443"/>
    </source>
</evidence>
<evidence type="ECO:0000313" key="2">
    <source>
        <dbReference type="EMBL" id="AXN36174.1"/>
    </source>
</evidence>
<accession>A0A385AEX9</accession>
<sequence length="74" mass="7984">MNVIQQYLDQNNVTRYKVSKLSGLGQTTLKAAVDSKNGIDGLTGKVIKAIAVALDKTPGTVLDELVQLEKNKKV</sequence>
<dbReference type="Gene3D" id="1.10.260.40">
    <property type="entry name" value="lambda repressor-like DNA-binding domains"/>
    <property type="match status" value="1"/>
</dbReference>
<gene>
    <name evidence="2" type="ORF">DT351_07245</name>
</gene>
<dbReference type="Proteomes" id="UP000257607">
    <property type="component" value="Chromosome"/>
</dbReference>
<organism evidence="2 3">
    <name type="scientific">Latilactobacillus curvatus</name>
    <name type="common">Lactobacillus curvatus</name>
    <dbReference type="NCBI Taxonomy" id="28038"/>
    <lineage>
        <taxon>Bacteria</taxon>
        <taxon>Bacillati</taxon>
        <taxon>Bacillota</taxon>
        <taxon>Bacilli</taxon>
        <taxon>Lactobacillales</taxon>
        <taxon>Lactobacillaceae</taxon>
        <taxon>Latilactobacillus</taxon>
    </lineage>
</organism>
<reference evidence="2 3" key="1">
    <citation type="submission" date="2018-07" db="EMBL/GenBank/DDBJ databases">
        <title>Lactobacillus curvatus genome sequence.</title>
        <authorList>
            <person name="Prechtl R."/>
        </authorList>
    </citation>
    <scope>NUCLEOTIDE SEQUENCE [LARGE SCALE GENOMIC DNA]</scope>
    <source>
        <strain evidence="2 3">TMW 1.1928</strain>
    </source>
</reference>
<protein>
    <submittedName>
        <fullName evidence="2">XRE family transcriptional regulator</fullName>
    </submittedName>
</protein>
<proteinExistence type="predicted"/>
<dbReference type="RefSeq" id="WP_076789011.1">
    <property type="nucleotide sequence ID" value="NZ_CP015493.1"/>
</dbReference>
<evidence type="ECO:0000313" key="3">
    <source>
        <dbReference type="Proteomes" id="UP000257607"/>
    </source>
</evidence>
<name>A0A385AEX9_LATCU</name>
<dbReference type="InterPro" id="IPR010982">
    <property type="entry name" value="Lambda_DNA-bd_dom_sf"/>
</dbReference>